<dbReference type="GO" id="GO:0031119">
    <property type="term" value="P:tRNA pseudouridine synthesis"/>
    <property type="evidence" value="ECO:0007669"/>
    <property type="project" value="UniProtKB-UniRule"/>
</dbReference>
<dbReference type="KEGG" id="mcub:MCBB_2211"/>
<feature type="domain" description="Pus10-like C-terminal" evidence="6">
    <location>
        <begin position="181"/>
        <end position="420"/>
    </location>
</feature>
<proteinExistence type="inferred from homology"/>
<dbReference type="AlphaFoldDB" id="A0A1D3L5I9"/>
<comment type="catalytic activity">
    <reaction evidence="5">
        <text>uridine(54) in tRNA = pseudouridine(54) in tRNA</text>
        <dbReference type="Rhea" id="RHEA:57876"/>
        <dbReference type="Rhea" id="RHEA-COMP:10193"/>
        <dbReference type="Rhea" id="RHEA-COMP:14141"/>
        <dbReference type="ChEBI" id="CHEBI:65314"/>
        <dbReference type="ChEBI" id="CHEBI:65315"/>
    </reaction>
</comment>
<dbReference type="Gene3D" id="3.30.70.3190">
    <property type="match status" value="1"/>
</dbReference>
<reference evidence="8 9" key="1">
    <citation type="submission" date="2016-08" db="EMBL/GenBank/DDBJ databases">
        <authorList>
            <person name="Seilhamer J.J."/>
        </authorList>
    </citation>
    <scope>NUCLEOTIDE SEQUENCE [LARGE SCALE GENOMIC DNA]</scope>
    <source>
        <strain evidence="8">Buetzberg</strain>
    </source>
</reference>
<evidence type="ECO:0000256" key="3">
    <source>
        <dbReference type="ARBA" id="ARBA00022884"/>
    </source>
</evidence>
<organism evidence="8 9">
    <name type="scientific">Methanobacterium congolense</name>
    <dbReference type="NCBI Taxonomy" id="118062"/>
    <lineage>
        <taxon>Archaea</taxon>
        <taxon>Methanobacteriati</taxon>
        <taxon>Methanobacteriota</taxon>
        <taxon>Methanomada group</taxon>
        <taxon>Methanobacteria</taxon>
        <taxon>Methanobacteriales</taxon>
        <taxon>Methanobacteriaceae</taxon>
        <taxon>Methanobacterium</taxon>
    </lineage>
</organism>
<comment type="similarity">
    <text evidence="1 5">Belongs to the pseudouridine synthase Pus10 family.</text>
</comment>
<feature type="active site" description="Nucleophile" evidence="5">
    <location>
        <position position="248"/>
    </location>
</feature>
<dbReference type="Proteomes" id="UP000094707">
    <property type="component" value="Chromosome I"/>
</dbReference>
<gene>
    <name evidence="5 8" type="primary">pus10</name>
    <name evidence="8" type="ORF">MCBB_2211</name>
</gene>
<evidence type="ECO:0000313" key="8">
    <source>
        <dbReference type="EMBL" id="SCG86750.1"/>
    </source>
</evidence>
<dbReference type="GeneID" id="30413046"/>
<feature type="binding site" evidence="5">
    <location>
        <position position="316"/>
    </location>
    <ligand>
        <name>substrate</name>
    </ligand>
</feature>
<protein>
    <recommendedName>
        <fullName evidence="5">tRNA pseudouridine synthase Pus10</fullName>
        <ecNumber evidence="5">5.4.99.25</ecNumber>
    </recommendedName>
    <alternativeName>
        <fullName evidence="5">tRNA pseudouridine 54/55 synthase</fullName>
        <shortName evidence="5">Psi54/55 synthase</shortName>
    </alternativeName>
</protein>
<dbReference type="Pfam" id="PF22023">
    <property type="entry name" value="Pus10_THUMP_arc"/>
    <property type="match status" value="1"/>
</dbReference>
<keyword evidence="3 5" id="KW-0694">RNA-binding</keyword>
<name>A0A1D3L5I9_9EURY</name>
<dbReference type="InterPro" id="IPR039894">
    <property type="entry name" value="Pus10-like"/>
</dbReference>
<dbReference type="GO" id="GO:0000049">
    <property type="term" value="F:tRNA binding"/>
    <property type="evidence" value="ECO:0007669"/>
    <property type="project" value="InterPro"/>
</dbReference>
<keyword evidence="9" id="KW-1185">Reference proteome</keyword>
<feature type="binding site" evidence="5">
    <location>
        <position position="385"/>
    </location>
    <ligand>
        <name>substrate</name>
    </ligand>
</feature>
<accession>A0A1D3L5I9</accession>
<evidence type="ECO:0000256" key="5">
    <source>
        <dbReference type="HAMAP-Rule" id="MF_01893"/>
    </source>
</evidence>
<evidence type="ECO:0000313" key="9">
    <source>
        <dbReference type="Proteomes" id="UP000094707"/>
    </source>
</evidence>
<dbReference type="InterPro" id="IPR055174">
    <property type="entry name" value="Pus10_THUMP_arc"/>
</dbReference>
<dbReference type="EC" id="5.4.99.25" evidence="5"/>
<dbReference type="PATRIC" id="fig|129848.4.peg.2257"/>
<dbReference type="GO" id="GO:0160148">
    <property type="term" value="F:tRNA pseudouridine(55) synthase activity"/>
    <property type="evidence" value="ECO:0007669"/>
    <property type="project" value="UniProtKB-EC"/>
</dbReference>
<dbReference type="InterPro" id="IPR048741">
    <property type="entry name" value="Pus10-like_C"/>
</dbReference>
<dbReference type="InterPro" id="IPR005912">
    <property type="entry name" value="Pus10"/>
</dbReference>
<dbReference type="PANTHER" id="PTHR21568:SF0">
    <property type="entry name" value="TRNA PSEUDOURIDINE SYNTHASE PUS10"/>
    <property type="match status" value="1"/>
</dbReference>
<evidence type="ECO:0000259" key="7">
    <source>
        <dbReference type="Pfam" id="PF22023"/>
    </source>
</evidence>
<comment type="catalytic activity">
    <reaction evidence="5">
        <text>uridine(55) in tRNA = pseudouridine(55) in tRNA</text>
        <dbReference type="Rhea" id="RHEA:42532"/>
        <dbReference type="Rhea" id="RHEA-COMP:10101"/>
        <dbReference type="Rhea" id="RHEA-COMP:10102"/>
        <dbReference type="ChEBI" id="CHEBI:65314"/>
        <dbReference type="ChEBI" id="CHEBI:65315"/>
        <dbReference type="EC" id="5.4.99.25"/>
    </reaction>
</comment>
<dbReference type="Pfam" id="PF21238">
    <property type="entry name" value="Pus10_C"/>
    <property type="match status" value="1"/>
</dbReference>
<evidence type="ECO:0000256" key="4">
    <source>
        <dbReference type="ARBA" id="ARBA00023235"/>
    </source>
</evidence>
<feature type="domain" description="Pus10 THUMP" evidence="7">
    <location>
        <begin position="91"/>
        <end position="167"/>
    </location>
</feature>
<dbReference type="NCBIfam" id="TIGR01213">
    <property type="entry name" value="pseudo_Pus10arc"/>
    <property type="match status" value="1"/>
</dbReference>
<dbReference type="FunFam" id="3.30.70.2510:FF:000001">
    <property type="entry name" value="tRNA pseudouridine synthase Pus10"/>
    <property type="match status" value="1"/>
</dbReference>
<keyword evidence="4 5" id="KW-0413">Isomerase</keyword>
<keyword evidence="2 5" id="KW-0819">tRNA processing</keyword>
<dbReference type="HAMAP" id="MF_01893">
    <property type="entry name" value="Pus10_arch"/>
    <property type="match status" value="1"/>
</dbReference>
<dbReference type="InterPro" id="IPR020103">
    <property type="entry name" value="PsdUridine_synth_cat_dom_sf"/>
</dbReference>
<dbReference type="SUPFAM" id="SSF55120">
    <property type="entry name" value="Pseudouridine synthase"/>
    <property type="match status" value="1"/>
</dbReference>
<comment type="function">
    <text evidence="5">Responsible for synthesis of pseudouridine from uracil-54 and uracil-55 in the psi GC loop of transfer RNAs.</text>
</comment>
<dbReference type="STRING" id="118062.MCBB_2211"/>
<evidence type="ECO:0000256" key="1">
    <source>
        <dbReference type="ARBA" id="ARBA00009652"/>
    </source>
</evidence>
<dbReference type="EMBL" id="LT607756">
    <property type="protein sequence ID" value="SCG86750.1"/>
    <property type="molecule type" value="Genomic_DNA"/>
</dbReference>
<dbReference type="Gene3D" id="3.30.70.2510">
    <property type="match status" value="1"/>
</dbReference>
<evidence type="ECO:0000256" key="2">
    <source>
        <dbReference type="ARBA" id="ARBA00022694"/>
    </source>
</evidence>
<dbReference type="OrthoDB" id="10348at2157"/>
<sequence length="421" mass="47927">MEPEISEILDKALKIIEITDGHICNRCLGRNFSKTIPGDGNLKRGEYVRKLLSENASEVSKDVPSTENSNPCYVCGDLFKEIDAAENSITDKIIKKINESGIEFSHFLVGCRVDPEILKREEEIREALHIDVENIKKEINREIGKDLSIRLHREVEFDNPHLVVTVDFKKGNIELQINPLFIEGRYRKLVRGIPQTKWPCTACKGRGCERCNYTGKMYLETVEEFVSGDALEMTRGNGAKFHGAGREDIDVKMLGSGRPFVLEIKEPKIRSIDLEELEKRVNQHAEGKVEVLNLKFVGKERRSQIKTSTTDTYKVYRALVQTEEDVDTEDLESLKSLDVIKQRTPIRVSHRRADKIRTRHVKNLEFEMLGSNLFELTIHCEGGLYIKELISGDEDRTNPSVSQILGTPALCTKLDVMEVNI</sequence>
<dbReference type="RefSeq" id="WP_071907784.1">
    <property type="nucleotide sequence ID" value="NZ_LT607756.1"/>
</dbReference>
<dbReference type="PANTHER" id="PTHR21568">
    <property type="entry name" value="TRNA PSEUDOURIDINE SYNTHASE PUS10"/>
    <property type="match status" value="1"/>
</dbReference>
<evidence type="ECO:0000259" key="6">
    <source>
        <dbReference type="Pfam" id="PF21238"/>
    </source>
</evidence>